<dbReference type="OrthoDB" id="100767at2759"/>
<sequence>MNYILGNTEFLQNILRAVVQKEDIHAVLPEVSADPDCRVFDFLSNHLGKKWKDFARALKIGEGQIDELQATYRDRTSEIIREVLNYSKSTCDPNYWKANLYFALSKARRRDLSEHVQRLYAAYGL</sequence>
<accession>A0A9P0JII8</accession>
<dbReference type="Pfam" id="PF00531">
    <property type="entry name" value="Death"/>
    <property type="match status" value="1"/>
</dbReference>
<gene>
    <name evidence="2" type="ORF">ACAOBT_LOCUS348</name>
</gene>
<dbReference type="AlphaFoldDB" id="A0A9P0JII8"/>
<protein>
    <recommendedName>
        <fullName evidence="1">Death domain-containing protein</fullName>
    </recommendedName>
</protein>
<dbReference type="GO" id="GO:0007165">
    <property type="term" value="P:signal transduction"/>
    <property type="evidence" value="ECO:0007669"/>
    <property type="project" value="InterPro"/>
</dbReference>
<dbReference type="Proteomes" id="UP001152888">
    <property type="component" value="Unassembled WGS sequence"/>
</dbReference>
<dbReference type="EMBL" id="CAKOFQ010006652">
    <property type="protein sequence ID" value="CAH1954031.1"/>
    <property type="molecule type" value="Genomic_DNA"/>
</dbReference>
<evidence type="ECO:0000259" key="1">
    <source>
        <dbReference type="PROSITE" id="PS50017"/>
    </source>
</evidence>
<feature type="domain" description="Death" evidence="1">
    <location>
        <begin position="36"/>
        <end position="120"/>
    </location>
</feature>
<proteinExistence type="predicted"/>
<comment type="caution">
    <text evidence="2">The sequence shown here is derived from an EMBL/GenBank/DDBJ whole genome shotgun (WGS) entry which is preliminary data.</text>
</comment>
<dbReference type="InterPro" id="IPR011029">
    <property type="entry name" value="DEATH-like_dom_sf"/>
</dbReference>
<dbReference type="CDD" id="cd01670">
    <property type="entry name" value="Death"/>
    <property type="match status" value="1"/>
</dbReference>
<dbReference type="Gene3D" id="1.10.533.10">
    <property type="entry name" value="Death Domain, Fas"/>
    <property type="match status" value="1"/>
</dbReference>
<reference evidence="2" key="1">
    <citation type="submission" date="2022-03" db="EMBL/GenBank/DDBJ databases">
        <authorList>
            <person name="Sayadi A."/>
        </authorList>
    </citation>
    <scope>NUCLEOTIDE SEQUENCE</scope>
</reference>
<dbReference type="SUPFAM" id="SSF47986">
    <property type="entry name" value="DEATH domain"/>
    <property type="match status" value="1"/>
</dbReference>
<keyword evidence="3" id="KW-1185">Reference proteome</keyword>
<organism evidence="2 3">
    <name type="scientific">Acanthoscelides obtectus</name>
    <name type="common">Bean weevil</name>
    <name type="synonym">Bruchus obtectus</name>
    <dbReference type="NCBI Taxonomy" id="200917"/>
    <lineage>
        <taxon>Eukaryota</taxon>
        <taxon>Metazoa</taxon>
        <taxon>Ecdysozoa</taxon>
        <taxon>Arthropoda</taxon>
        <taxon>Hexapoda</taxon>
        <taxon>Insecta</taxon>
        <taxon>Pterygota</taxon>
        <taxon>Neoptera</taxon>
        <taxon>Endopterygota</taxon>
        <taxon>Coleoptera</taxon>
        <taxon>Polyphaga</taxon>
        <taxon>Cucujiformia</taxon>
        <taxon>Chrysomeloidea</taxon>
        <taxon>Chrysomelidae</taxon>
        <taxon>Bruchinae</taxon>
        <taxon>Bruchini</taxon>
        <taxon>Acanthoscelides</taxon>
    </lineage>
</organism>
<evidence type="ECO:0000313" key="2">
    <source>
        <dbReference type="EMBL" id="CAH1954031.1"/>
    </source>
</evidence>
<dbReference type="PROSITE" id="PS50017">
    <property type="entry name" value="DEATH_DOMAIN"/>
    <property type="match status" value="1"/>
</dbReference>
<name>A0A9P0JII8_ACAOB</name>
<dbReference type="InterPro" id="IPR000488">
    <property type="entry name" value="Death_dom"/>
</dbReference>
<evidence type="ECO:0000313" key="3">
    <source>
        <dbReference type="Proteomes" id="UP001152888"/>
    </source>
</evidence>